<dbReference type="AlphaFoldDB" id="A0A9W9NFN2"/>
<keyword evidence="3" id="KW-1185">Reference proteome</keyword>
<dbReference type="Proteomes" id="UP001150904">
    <property type="component" value="Unassembled WGS sequence"/>
</dbReference>
<evidence type="ECO:0000313" key="2">
    <source>
        <dbReference type="EMBL" id="KAJ5219055.1"/>
    </source>
</evidence>
<dbReference type="OrthoDB" id="2013972at2759"/>
<reference evidence="2" key="1">
    <citation type="submission" date="2022-12" db="EMBL/GenBank/DDBJ databases">
        <authorList>
            <person name="Petersen C."/>
        </authorList>
    </citation>
    <scope>NUCLEOTIDE SEQUENCE</scope>
    <source>
        <strain evidence="2">IBT 15544</strain>
    </source>
</reference>
<dbReference type="GO" id="GO:0008168">
    <property type="term" value="F:methyltransferase activity"/>
    <property type="evidence" value="ECO:0007669"/>
    <property type="project" value="TreeGrafter"/>
</dbReference>
<comment type="caution">
    <text evidence="2">The sequence shown here is derived from an EMBL/GenBank/DDBJ whole genome shotgun (WGS) entry which is preliminary data.</text>
</comment>
<dbReference type="CDD" id="cd02440">
    <property type="entry name" value="AdoMet_MTases"/>
    <property type="match status" value="1"/>
</dbReference>
<name>A0A9W9NFN2_9EURO</name>
<evidence type="ECO:0008006" key="4">
    <source>
        <dbReference type="Google" id="ProtNLM"/>
    </source>
</evidence>
<dbReference type="GeneID" id="83175517"/>
<accession>A0A9W9NFN2</accession>
<feature type="region of interest" description="Disordered" evidence="1">
    <location>
        <begin position="1"/>
        <end position="20"/>
    </location>
</feature>
<dbReference type="InterPro" id="IPR029063">
    <property type="entry name" value="SAM-dependent_MTases_sf"/>
</dbReference>
<dbReference type="Gene3D" id="3.40.50.150">
    <property type="entry name" value="Vaccinia Virus protein VP39"/>
    <property type="match status" value="1"/>
</dbReference>
<evidence type="ECO:0000256" key="1">
    <source>
        <dbReference type="SAM" id="MobiDB-lite"/>
    </source>
</evidence>
<organism evidence="2 3">
    <name type="scientific">Penicillium cinerascens</name>
    <dbReference type="NCBI Taxonomy" id="70096"/>
    <lineage>
        <taxon>Eukaryota</taxon>
        <taxon>Fungi</taxon>
        <taxon>Dikarya</taxon>
        <taxon>Ascomycota</taxon>
        <taxon>Pezizomycotina</taxon>
        <taxon>Eurotiomycetes</taxon>
        <taxon>Eurotiomycetidae</taxon>
        <taxon>Eurotiales</taxon>
        <taxon>Aspergillaceae</taxon>
        <taxon>Penicillium</taxon>
    </lineage>
</organism>
<sequence>MAHSSATIEPDVSDNDSAYPGSVDHATYTTSITSGALNYQYENGRRYHSYHEGEYLLPNDEQEQDRLDLSHHIYLMLLKGELHLAPIKSPGRVLDLGTGTGIWAIDFADEYPETEVIGIDLSPIQPSWVPPNCRFEVDDFEQPWSYSKPFDYIHGRELAGAIRNHEQLFIQAFENLNPNGWFEMVTMEPNTRSDDGTHLKATCMLECIEHIYASSKMFGKDMDVAPLWKGMMEKAGFINVTEVVYKLPQSPWPKDPKLKELGKYHQLNMLEAMPTYTYALFTRMLRWERVEIEALLAGARRELKDLSNHLYTRVYIVYGQRPQ</sequence>
<reference evidence="2" key="2">
    <citation type="journal article" date="2023" name="IMA Fungus">
        <title>Comparative genomic study of the Penicillium genus elucidates a diverse pangenome and 15 lateral gene transfer events.</title>
        <authorList>
            <person name="Petersen C."/>
            <person name="Sorensen T."/>
            <person name="Nielsen M.R."/>
            <person name="Sondergaard T.E."/>
            <person name="Sorensen J.L."/>
            <person name="Fitzpatrick D.A."/>
            <person name="Frisvad J.C."/>
            <person name="Nielsen K.L."/>
        </authorList>
    </citation>
    <scope>NUCLEOTIDE SEQUENCE</scope>
    <source>
        <strain evidence="2">IBT 15544</strain>
    </source>
</reference>
<gene>
    <name evidence="2" type="ORF">N7498_001154</name>
</gene>
<protein>
    <recommendedName>
        <fullName evidence="4">Methyltransferase</fullName>
    </recommendedName>
</protein>
<dbReference type="PANTHER" id="PTHR43591">
    <property type="entry name" value="METHYLTRANSFERASE"/>
    <property type="match status" value="1"/>
</dbReference>
<dbReference type="Pfam" id="PF13489">
    <property type="entry name" value="Methyltransf_23"/>
    <property type="match status" value="1"/>
</dbReference>
<dbReference type="EMBL" id="JAPQKR010000004">
    <property type="protein sequence ID" value="KAJ5219055.1"/>
    <property type="molecule type" value="Genomic_DNA"/>
</dbReference>
<dbReference type="SUPFAM" id="SSF53335">
    <property type="entry name" value="S-adenosyl-L-methionine-dependent methyltransferases"/>
    <property type="match status" value="1"/>
</dbReference>
<dbReference type="RefSeq" id="XP_058313628.1">
    <property type="nucleotide sequence ID" value="XM_058448217.1"/>
</dbReference>
<proteinExistence type="predicted"/>
<evidence type="ECO:0000313" key="3">
    <source>
        <dbReference type="Proteomes" id="UP001150904"/>
    </source>
</evidence>
<dbReference type="PANTHER" id="PTHR43591:SF31">
    <property type="entry name" value="LAEA-LIKE, PUTATIVE (AFU_ORTHOLOGUE AFUA_8G01930)-RELATED"/>
    <property type="match status" value="1"/>
</dbReference>